<keyword evidence="1" id="KW-0812">Transmembrane</keyword>
<protein>
    <recommendedName>
        <fullName evidence="4">Transmembrane protein</fullName>
    </recommendedName>
</protein>
<accession>A0A8H2X274</accession>
<gene>
    <name evidence="2" type="ORF">RDB_LOCUS6697</name>
</gene>
<organism evidence="2 3">
    <name type="scientific">Rhizoctonia solani</name>
    <dbReference type="NCBI Taxonomy" id="456999"/>
    <lineage>
        <taxon>Eukaryota</taxon>
        <taxon>Fungi</taxon>
        <taxon>Dikarya</taxon>
        <taxon>Basidiomycota</taxon>
        <taxon>Agaricomycotina</taxon>
        <taxon>Agaricomycetes</taxon>
        <taxon>Cantharellales</taxon>
        <taxon>Ceratobasidiaceae</taxon>
        <taxon>Rhizoctonia</taxon>
    </lineage>
</organism>
<name>A0A8H2X274_9AGAM</name>
<dbReference type="AlphaFoldDB" id="A0A8H2X274"/>
<dbReference type="EMBL" id="CAJMXA010000101">
    <property type="protein sequence ID" value="CAE6416107.1"/>
    <property type="molecule type" value="Genomic_DNA"/>
</dbReference>
<comment type="caution">
    <text evidence="2">The sequence shown here is derived from an EMBL/GenBank/DDBJ whole genome shotgun (WGS) entry which is preliminary data.</text>
</comment>
<keyword evidence="1" id="KW-1133">Transmembrane helix</keyword>
<dbReference type="Proteomes" id="UP000663853">
    <property type="component" value="Unassembled WGS sequence"/>
</dbReference>
<reference evidence="2" key="1">
    <citation type="submission" date="2021-01" db="EMBL/GenBank/DDBJ databases">
        <authorList>
            <person name="Kaushik A."/>
        </authorList>
    </citation>
    <scope>NUCLEOTIDE SEQUENCE</scope>
    <source>
        <strain evidence="2">AG6-10EEA</strain>
    </source>
</reference>
<proteinExistence type="predicted"/>
<evidence type="ECO:0000313" key="3">
    <source>
        <dbReference type="Proteomes" id="UP000663853"/>
    </source>
</evidence>
<evidence type="ECO:0008006" key="4">
    <source>
        <dbReference type="Google" id="ProtNLM"/>
    </source>
</evidence>
<evidence type="ECO:0000256" key="1">
    <source>
        <dbReference type="SAM" id="Phobius"/>
    </source>
</evidence>
<sequence length="337" mass="36932">MQTTVTYALETSADFVGQYYGPRLDLLNVLNAAPTDYRKVVLAAIGVISTDTVTIFRKPQPTIPNPPLSMRIVFNIDDNSPELIPVTSMLTYANGTQVSQFPPAAMIYVDTIYNLAVVTVDAVNLDLGNYKFSNIYRNATRASSGAIVPNLAPTGIDPTNWALPGQDYYNGNISAPYQTWAQSLLAGNPVRLGEVTGLPKEYVMTTSYLCPSYRVKPLRSLLASVFVGSATMTLSVWGAWMVFTTYLARQISAPQVICHCKHCEARRQREAEEAANPPPPGVFTKLMAHITRRRSPEPVDEETAGIKVQPLEWAPQSGHLTVAQRPSYVSSTTGEKN</sequence>
<evidence type="ECO:0000313" key="2">
    <source>
        <dbReference type="EMBL" id="CAE6416107.1"/>
    </source>
</evidence>
<keyword evidence="1" id="KW-0472">Membrane</keyword>
<feature type="transmembrane region" description="Helical" evidence="1">
    <location>
        <begin position="221"/>
        <end position="243"/>
    </location>
</feature>